<organism evidence="2 3">
    <name type="scientific">Plectosphaerella cucumerina</name>
    <dbReference type="NCBI Taxonomy" id="40658"/>
    <lineage>
        <taxon>Eukaryota</taxon>
        <taxon>Fungi</taxon>
        <taxon>Dikarya</taxon>
        <taxon>Ascomycota</taxon>
        <taxon>Pezizomycotina</taxon>
        <taxon>Sordariomycetes</taxon>
        <taxon>Hypocreomycetidae</taxon>
        <taxon>Glomerellales</taxon>
        <taxon>Plectosphaerellaceae</taxon>
        <taxon>Plectosphaerella</taxon>
    </lineage>
</organism>
<name>A0A8K0TDC3_9PEZI</name>
<dbReference type="Proteomes" id="UP000813385">
    <property type="component" value="Unassembled WGS sequence"/>
</dbReference>
<dbReference type="AlphaFoldDB" id="A0A8K0TDC3"/>
<dbReference type="PANTHER" id="PTHR42791:SF2">
    <property type="entry name" value="N-ACETYLTRANSFERASE DOMAIN-CONTAINING PROTEIN"/>
    <property type="match status" value="1"/>
</dbReference>
<reference evidence="2" key="1">
    <citation type="journal article" date="2021" name="Nat. Commun.">
        <title>Genetic determinants of endophytism in the Arabidopsis root mycobiome.</title>
        <authorList>
            <person name="Mesny F."/>
            <person name="Miyauchi S."/>
            <person name="Thiergart T."/>
            <person name="Pickel B."/>
            <person name="Atanasova L."/>
            <person name="Karlsson M."/>
            <person name="Huettel B."/>
            <person name="Barry K.W."/>
            <person name="Haridas S."/>
            <person name="Chen C."/>
            <person name="Bauer D."/>
            <person name="Andreopoulos W."/>
            <person name="Pangilinan J."/>
            <person name="LaButti K."/>
            <person name="Riley R."/>
            <person name="Lipzen A."/>
            <person name="Clum A."/>
            <person name="Drula E."/>
            <person name="Henrissat B."/>
            <person name="Kohler A."/>
            <person name="Grigoriev I.V."/>
            <person name="Martin F.M."/>
            <person name="Hacquard S."/>
        </authorList>
    </citation>
    <scope>NUCLEOTIDE SEQUENCE</scope>
    <source>
        <strain evidence="2">MPI-CAGE-AT-0016</strain>
    </source>
</reference>
<evidence type="ECO:0000313" key="3">
    <source>
        <dbReference type="Proteomes" id="UP000813385"/>
    </source>
</evidence>
<dbReference type="InterPro" id="IPR052523">
    <property type="entry name" value="Trichothecene_AcTrans"/>
</dbReference>
<dbReference type="InterPro" id="IPR000182">
    <property type="entry name" value="GNAT_dom"/>
</dbReference>
<dbReference type="PANTHER" id="PTHR42791">
    <property type="entry name" value="GNAT FAMILY ACETYLTRANSFERASE"/>
    <property type="match status" value="1"/>
</dbReference>
<evidence type="ECO:0000313" key="2">
    <source>
        <dbReference type="EMBL" id="KAH7353309.1"/>
    </source>
</evidence>
<sequence>MPIEVRPVLPVDLDILKRGCAVETAAFASNYFSPAVFPGPFPETGDEDKARDMATSMREEGYKLFAAFDTEVEGPDAVVGWAKWFVYEESSPKPKPRVFGPGINPEAAAVMFGAIDGVRERNITGKPCVYLSVLVVHPDHQGRGIGKKLLSWGLQEAVRLNLPVWLEASAAGKPLYEKSGFKVIDTIEEPFERFGLEKSFVVWGMQWDLPNQRCP</sequence>
<comment type="caution">
    <text evidence="2">The sequence shown here is derived from an EMBL/GenBank/DDBJ whole genome shotgun (WGS) entry which is preliminary data.</text>
</comment>
<dbReference type="CDD" id="cd04301">
    <property type="entry name" value="NAT_SF"/>
    <property type="match status" value="1"/>
</dbReference>
<dbReference type="PROSITE" id="PS51186">
    <property type="entry name" value="GNAT"/>
    <property type="match status" value="1"/>
</dbReference>
<keyword evidence="3" id="KW-1185">Reference proteome</keyword>
<dbReference type="Pfam" id="PF13673">
    <property type="entry name" value="Acetyltransf_10"/>
    <property type="match status" value="1"/>
</dbReference>
<dbReference type="SUPFAM" id="SSF55729">
    <property type="entry name" value="Acyl-CoA N-acyltransferases (Nat)"/>
    <property type="match status" value="1"/>
</dbReference>
<protein>
    <submittedName>
        <fullName evidence="2">Acyl-CoA N-acyltransferase</fullName>
    </submittedName>
</protein>
<dbReference type="InterPro" id="IPR016181">
    <property type="entry name" value="Acyl_CoA_acyltransferase"/>
</dbReference>
<accession>A0A8K0TDC3</accession>
<dbReference type="GO" id="GO:0016747">
    <property type="term" value="F:acyltransferase activity, transferring groups other than amino-acyl groups"/>
    <property type="evidence" value="ECO:0007669"/>
    <property type="project" value="InterPro"/>
</dbReference>
<evidence type="ECO:0000259" key="1">
    <source>
        <dbReference type="PROSITE" id="PS51186"/>
    </source>
</evidence>
<dbReference type="Gene3D" id="3.40.630.30">
    <property type="match status" value="1"/>
</dbReference>
<dbReference type="OrthoDB" id="410198at2759"/>
<gene>
    <name evidence="2" type="ORF">B0T11DRAFT_331260</name>
</gene>
<dbReference type="EMBL" id="JAGPXD010000005">
    <property type="protein sequence ID" value="KAH7353309.1"/>
    <property type="molecule type" value="Genomic_DNA"/>
</dbReference>
<feature type="domain" description="N-acetyltransferase" evidence="1">
    <location>
        <begin position="52"/>
        <end position="210"/>
    </location>
</feature>
<proteinExistence type="predicted"/>